<dbReference type="PANTHER" id="PTHR21112">
    <property type="entry name" value="CHEMOSENSORY PROTEIN A 29A-RELATED"/>
    <property type="match status" value="1"/>
</dbReference>
<dbReference type="EMBL" id="HBUE01026987">
    <property type="protein sequence ID" value="CAG6454693.1"/>
    <property type="molecule type" value="Transcribed_RNA"/>
</dbReference>
<proteinExistence type="predicted"/>
<evidence type="ECO:0000313" key="1">
    <source>
        <dbReference type="EMBL" id="CAG6454693.1"/>
    </source>
</evidence>
<sequence>MLFPWVIIGIGLARPTPISSFVIEVQMDRIEQIGGEHLLDLSGIRVRKYNRTLSVINGTYSIVRDLDESLAFTVTVARSALGNNQFNEYPMKIPRKDGCRIFLEDYTEYQHVWANTTNLPQVDKEAPPALCALPKGDYWVKDFAPDASWVPPVVPEGFWRMTWHMYSVVTDELEGQVRLFIHVKKDII</sequence>
<dbReference type="AlphaFoldDB" id="A0A8D8F256"/>
<accession>A0A8D8F256</accession>
<dbReference type="PANTHER" id="PTHR21112:SF0">
    <property type="entry name" value="CHEMOSENSORY PROTEIN A 29A-RELATED"/>
    <property type="match status" value="1"/>
</dbReference>
<reference evidence="1" key="1">
    <citation type="submission" date="2021-05" db="EMBL/GenBank/DDBJ databases">
        <authorList>
            <person name="Alioto T."/>
            <person name="Alioto T."/>
            <person name="Gomez Garrido J."/>
        </authorList>
    </citation>
    <scope>NUCLEOTIDE SEQUENCE</scope>
</reference>
<dbReference type="Pfam" id="PF06477">
    <property type="entry name" value="DUF1091"/>
    <property type="match status" value="1"/>
</dbReference>
<name>A0A8D8F256_CULPI</name>
<dbReference type="InterPro" id="IPR010512">
    <property type="entry name" value="DUF1091"/>
</dbReference>
<protein>
    <submittedName>
        <fullName evidence="1">(northern house mosquito) hypothetical protein</fullName>
    </submittedName>
</protein>
<organism evidence="1">
    <name type="scientific">Culex pipiens</name>
    <name type="common">House mosquito</name>
    <dbReference type="NCBI Taxonomy" id="7175"/>
    <lineage>
        <taxon>Eukaryota</taxon>
        <taxon>Metazoa</taxon>
        <taxon>Ecdysozoa</taxon>
        <taxon>Arthropoda</taxon>
        <taxon>Hexapoda</taxon>
        <taxon>Insecta</taxon>
        <taxon>Pterygota</taxon>
        <taxon>Neoptera</taxon>
        <taxon>Endopterygota</taxon>
        <taxon>Diptera</taxon>
        <taxon>Nematocera</taxon>
        <taxon>Culicoidea</taxon>
        <taxon>Culicidae</taxon>
        <taxon>Culicinae</taxon>
        <taxon>Culicini</taxon>
        <taxon>Culex</taxon>
        <taxon>Culex</taxon>
    </lineage>
</organism>